<comment type="caution">
    <text evidence="1">The sequence shown here is derived from an EMBL/GenBank/DDBJ whole genome shotgun (WGS) entry which is preliminary data.</text>
</comment>
<protein>
    <submittedName>
        <fullName evidence="1">Uncharacterized protein</fullName>
    </submittedName>
</protein>
<sequence length="84" mass="9260">MRNVIANATDCPSAPGELAYKNARFSNPLIRSNKMGHYIPRVDYGWLGLFRPGESKGGEESNGKLPHNAACQEQSGTYCWFPDA</sequence>
<proteinExistence type="predicted"/>
<gene>
    <name evidence="1" type="ORF">PoB_004456500</name>
</gene>
<dbReference type="Proteomes" id="UP000735302">
    <property type="component" value="Unassembled WGS sequence"/>
</dbReference>
<dbReference type="AlphaFoldDB" id="A0AAV4BG29"/>
<evidence type="ECO:0000313" key="2">
    <source>
        <dbReference type="Proteomes" id="UP000735302"/>
    </source>
</evidence>
<reference evidence="1 2" key="1">
    <citation type="journal article" date="2021" name="Elife">
        <title>Chloroplast acquisition without the gene transfer in kleptoplastic sea slugs, Plakobranchus ocellatus.</title>
        <authorList>
            <person name="Maeda T."/>
            <person name="Takahashi S."/>
            <person name="Yoshida T."/>
            <person name="Shimamura S."/>
            <person name="Takaki Y."/>
            <person name="Nagai Y."/>
            <person name="Toyoda A."/>
            <person name="Suzuki Y."/>
            <person name="Arimoto A."/>
            <person name="Ishii H."/>
            <person name="Satoh N."/>
            <person name="Nishiyama T."/>
            <person name="Hasebe M."/>
            <person name="Maruyama T."/>
            <person name="Minagawa J."/>
            <person name="Obokata J."/>
            <person name="Shigenobu S."/>
        </authorList>
    </citation>
    <scope>NUCLEOTIDE SEQUENCE [LARGE SCALE GENOMIC DNA]</scope>
</reference>
<organism evidence="1 2">
    <name type="scientific">Plakobranchus ocellatus</name>
    <dbReference type="NCBI Taxonomy" id="259542"/>
    <lineage>
        <taxon>Eukaryota</taxon>
        <taxon>Metazoa</taxon>
        <taxon>Spiralia</taxon>
        <taxon>Lophotrochozoa</taxon>
        <taxon>Mollusca</taxon>
        <taxon>Gastropoda</taxon>
        <taxon>Heterobranchia</taxon>
        <taxon>Euthyneura</taxon>
        <taxon>Panpulmonata</taxon>
        <taxon>Sacoglossa</taxon>
        <taxon>Placobranchoidea</taxon>
        <taxon>Plakobranchidae</taxon>
        <taxon>Plakobranchus</taxon>
    </lineage>
</organism>
<accession>A0AAV4BG29</accession>
<keyword evidence="2" id="KW-1185">Reference proteome</keyword>
<dbReference type="EMBL" id="BLXT01004926">
    <property type="protein sequence ID" value="GFO18060.1"/>
    <property type="molecule type" value="Genomic_DNA"/>
</dbReference>
<name>A0AAV4BG29_9GAST</name>
<evidence type="ECO:0000313" key="1">
    <source>
        <dbReference type="EMBL" id="GFO18060.1"/>
    </source>
</evidence>